<organism evidence="2 3">
    <name type="scientific">Sediminihabitans luteus</name>
    <dbReference type="NCBI Taxonomy" id="1138585"/>
    <lineage>
        <taxon>Bacteria</taxon>
        <taxon>Bacillati</taxon>
        <taxon>Actinomycetota</taxon>
        <taxon>Actinomycetes</taxon>
        <taxon>Micrococcales</taxon>
        <taxon>Cellulomonadaceae</taxon>
        <taxon>Sediminihabitans</taxon>
    </lineage>
</organism>
<dbReference type="AlphaFoldDB" id="A0A2M9CZP4"/>
<dbReference type="OrthoDB" id="3579809at2"/>
<gene>
    <name evidence="2" type="ORF">CLV28_0621</name>
</gene>
<evidence type="ECO:0000313" key="3">
    <source>
        <dbReference type="Proteomes" id="UP000231693"/>
    </source>
</evidence>
<sequence>MTPEERLAEALEQLTRTTPASTARVATLDRLRALSESLLSAEVEAARQSGVTWAAIGSVLGVTRQAAFQRFGTRKTDERAGPMQVDMLTEAPARAQALIELLVAERYDAAREVFDPTLADALDANALAEAWTGIGRSFGRLESTGDPVVLQTGEVVVCEMRLELEAGSVTLRTAWNTDGTLAGLYFVPVTE</sequence>
<protein>
    <submittedName>
        <fullName evidence="2">Uncharacterized protein DUF3887</fullName>
    </submittedName>
</protein>
<comment type="caution">
    <text evidence="2">The sequence shown here is derived from an EMBL/GenBank/DDBJ whole genome shotgun (WGS) entry which is preliminary data.</text>
</comment>
<evidence type="ECO:0000259" key="1">
    <source>
        <dbReference type="Pfam" id="PF13026"/>
    </source>
</evidence>
<feature type="domain" description="DUF3887" evidence="1">
    <location>
        <begin position="95"/>
        <end position="184"/>
    </location>
</feature>
<name>A0A2M9CZP4_9CELL</name>
<dbReference type="Proteomes" id="UP000231693">
    <property type="component" value="Unassembled WGS sequence"/>
</dbReference>
<keyword evidence="3" id="KW-1185">Reference proteome</keyword>
<dbReference type="EMBL" id="PGFE01000001">
    <property type="protein sequence ID" value="PJJ77402.1"/>
    <property type="molecule type" value="Genomic_DNA"/>
</dbReference>
<accession>A0A2M9CZP4</accession>
<dbReference type="Pfam" id="PF13026">
    <property type="entry name" value="DUF3887"/>
    <property type="match status" value="1"/>
</dbReference>
<dbReference type="InterPro" id="IPR024981">
    <property type="entry name" value="DUF3887"/>
</dbReference>
<dbReference type="Gene3D" id="3.10.450.590">
    <property type="match status" value="1"/>
</dbReference>
<evidence type="ECO:0000313" key="2">
    <source>
        <dbReference type="EMBL" id="PJJ77402.1"/>
    </source>
</evidence>
<dbReference type="RefSeq" id="WP_100421794.1">
    <property type="nucleotide sequence ID" value="NZ_BOOX01000003.1"/>
</dbReference>
<reference evidence="2 3" key="1">
    <citation type="submission" date="2017-11" db="EMBL/GenBank/DDBJ databases">
        <title>Genomic Encyclopedia of Archaeal and Bacterial Type Strains, Phase II (KMG-II): From Individual Species to Whole Genera.</title>
        <authorList>
            <person name="Goeker M."/>
        </authorList>
    </citation>
    <scope>NUCLEOTIDE SEQUENCE [LARGE SCALE GENOMIC DNA]</scope>
    <source>
        <strain evidence="2 3">DSM 25478</strain>
    </source>
</reference>
<proteinExistence type="predicted"/>